<dbReference type="AlphaFoldDB" id="A0AAD8FEX2"/>
<reference evidence="1" key="1">
    <citation type="journal article" date="2023" name="PLoS Negl. Trop. Dis.">
        <title>A genome sequence for Biomphalaria pfeifferi, the major vector snail for the human-infecting parasite Schistosoma mansoni.</title>
        <authorList>
            <person name="Bu L."/>
            <person name="Lu L."/>
            <person name="Laidemitt M.R."/>
            <person name="Zhang S.M."/>
            <person name="Mutuku M."/>
            <person name="Mkoji G."/>
            <person name="Steinauer M."/>
            <person name="Loker E.S."/>
        </authorList>
    </citation>
    <scope>NUCLEOTIDE SEQUENCE</scope>
    <source>
        <strain evidence="1">KasaAsao</strain>
    </source>
</reference>
<evidence type="ECO:0000313" key="1">
    <source>
        <dbReference type="EMBL" id="KAK0061895.1"/>
    </source>
</evidence>
<gene>
    <name evidence="1" type="ORF">Bpfe_008810</name>
</gene>
<name>A0AAD8FEX2_BIOPF</name>
<keyword evidence="2" id="KW-1185">Reference proteome</keyword>
<organism evidence="1 2">
    <name type="scientific">Biomphalaria pfeifferi</name>
    <name type="common">Bloodfluke planorb</name>
    <name type="synonym">Freshwater snail</name>
    <dbReference type="NCBI Taxonomy" id="112525"/>
    <lineage>
        <taxon>Eukaryota</taxon>
        <taxon>Metazoa</taxon>
        <taxon>Spiralia</taxon>
        <taxon>Lophotrochozoa</taxon>
        <taxon>Mollusca</taxon>
        <taxon>Gastropoda</taxon>
        <taxon>Heterobranchia</taxon>
        <taxon>Euthyneura</taxon>
        <taxon>Panpulmonata</taxon>
        <taxon>Hygrophila</taxon>
        <taxon>Lymnaeoidea</taxon>
        <taxon>Planorbidae</taxon>
        <taxon>Biomphalaria</taxon>
    </lineage>
</organism>
<accession>A0AAD8FEX2</accession>
<protein>
    <submittedName>
        <fullName evidence="1">Uncharacterized protein</fullName>
    </submittedName>
</protein>
<evidence type="ECO:0000313" key="2">
    <source>
        <dbReference type="Proteomes" id="UP001233172"/>
    </source>
</evidence>
<dbReference type="Proteomes" id="UP001233172">
    <property type="component" value="Unassembled WGS sequence"/>
</dbReference>
<proteinExistence type="predicted"/>
<dbReference type="EMBL" id="JASAOG010000028">
    <property type="protein sequence ID" value="KAK0061895.1"/>
    <property type="molecule type" value="Genomic_DNA"/>
</dbReference>
<reference evidence="1" key="2">
    <citation type="submission" date="2023-04" db="EMBL/GenBank/DDBJ databases">
        <authorList>
            <person name="Bu L."/>
            <person name="Lu L."/>
            <person name="Laidemitt M.R."/>
            <person name="Zhang S.M."/>
            <person name="Mutuku M."/>
            <person name="Mkoji G."/>
            <person name="Steinauer M."/>
            <person name="Loker E.S."/>
        </authorList>
    </citation>
    <scope>NUCLEOTIDE SEQUENCE</scope>
    <source>
        <strain evidence="1">KasaAsao</strain>
        <tissue evidence="1">Whole Snail</tissue>
    </source>
</reference>
<comment type="caution">
    <text evidence="1">The sequence shown here is derived from an EMBL/GenBank/DDBJ whole genome shotgun (WGS) entry which is preliminary data.</text>
</comment>
<sequence length="69" mass="8389">MKYTKDVEWYPKGSNCYHSMCGFKYLPRYCHNMFLLFSNEFAHSAISCIHLTMYISRRNDAFLFLRVYQ</sequence>